<dbReference type="KEGG" id="abac:LuPra_00826"/>
<dbReference type="SUPFAM" id="SSF48208">
    <property type="entry name" value="Six-hairpin glycosidases"/>
    <property type="match status" value="1"/>
</dbReference>
<reference evidence="3 4" key="1">
    <citation type="journal article" date="2016" name="Genome Announc.">
        <title>First Complete Genome Sequence of a Subdivision 6 Acidobacterium Strain.</title>
        <authorList>
            <person name="Huang S."/>
            <person name="Vieira S."/>
            <person name="Bunk B."/>
            <person name="Riedel T."/>
            <person name="Sproer C."/>
            <person name="Overmann J."/>
        </authorList>
    </citation>
    <scope>NUCLEOTIDE SEQUENCE [LARGE SCALE GENOMIC DNA]</scope>
    <source>
        <strain evidence="4">DSM 100886 HEG_-6_39</strain>
    </source>
</reference>
<dbReference type="Pfam" id="PF12215">
    <property type="entry name" value="Glyco_hydr_116N"/>
    <property type="match status" value="1"/>
</dbReference>
<dbReference type="EMBL" id="CP015136">
    <property type="protein sequence ID" value="AMY07652.1"/>
    <property type="molecule type" value="Genomic_DNA"/>
</dbReference>
<dbReference type="PATRIC" id="fig|1813736.3.peg.862"/>
<dbReference type="PANTHER" id="PTHR12654">
    <property type="entry name" value="BILE ACID BETA-GLUCOSIDASE-RELATED"/>
    <property type="match status" value="1"/>
</dbReference>
<keyword evidence="4" id="KW-1185">Reference proteome</keyword>
<gene>
    <name evidence="3" type="ORF">LuPra_00826</name>
</gene>
<evidence type="ECO:0000313" key="4">
    <source>
        <dbReference type="Proteomes" id="UP000076079"/>
    </source>
</evidence>
<dbReference type="InterPro" id="IPR024462">
    <property type="entry name" value="GH116_N"/>
</dbReference>
<protein>
    <submittedName>
        <fullName evidence="3">Putative bile acid beta-glucosidase</fullName>
    </submittedName>
</protein>
<feature type="domain" description="Glycosyl-hydrolase family 116 N-terminal" evidence="2">
    <location>
        <begin position="83"/>
        <end position="408"/>
    </location>
</feature>
<reference evidence="4" key="2">
    <citation type="submission" date="2016-04" db="EMBL/GenBank/DDBJ databases">
        <title>First Complete Genome Sequence of a Subdivision 6 Acidobacterium.</title>
        <authorList>
            <person name="Huang S."/>
            <person name="Vieira S."/>
            <person name="Bunk B."/>
            <person name="Riedel T."/>
            <person name="Sproeer C."/>
            <person name="Overmann J."/>
        </authorList>
    </citation>
    <scope>NUCLEOTIDE SEQUENCE [LARGE SCALE GENOMIC DNA]</scope>
    <source>
        <strain evidence="4">DSM 100886 HEG_-6_39</strain>
    </source>
</reference>
<dbReference type="PANTHER" id="PTHR12654:SF0">
    <property type="entry name" value="NON-LYSOSOMAL GLUCOSYLCERAMIDASE"/>
    <property type="match status" value="1"/>
</dbReference>
<feature type="domain" description="Glycosyl-hydrolase family 116 catalytic region" evidence="1">
    <location>
        <begin position="528"/>
        <end position="818"/>
    </location>
</feature>
<evidence type="ECO:0000313" key="3">
    <source>
        <dbReference type="EMBL" id="AMY07652.1"/>
    </source>
</evidence>
<dbReference type="STRING" id="1855912.LuPra_00826"/>
<dbReference type="Proteomes" id="UP000076079">
    <property type="component" value="Chromosome"/>
</dbReference>
<organism evidence="3 4">
    <name type="scientific">Luteitalea pratensis</name>
    <dbReference type="NCBI Taxonomy" id="1855912"/>
    <lineage>
        <taxon>Bacteria</taxon>
        <taxon>Pseudomonadati</taxon>
        <taxon>Acidobacteriota</taxon>
        <taxon>Vicinamibacteria</taxon>
        <taxon>Vicinamibacterales</taxon>
        <taxon>Vicinamibacteraceae</taxon>
        <taxon>Luteitalea</taxon>
    </lineage>
</organism>
<dbReference type="InterPro" id="IPR012341">
    <property type="entry name" value="6hp_glycosidase-like_sf"/>
</dbReference>
<dbReference type="AlphaFoldDB" id="A0A143PGE0"/>
<proteinExistence type="predicted"/>
<dbReference type="InterPro" id="IPR006775">
    <property type="entry name" value="GH116_catalytic"/>
</dbReference>
<dbReference type="Gene3D" id="1.50.10.10">
    <property type="match status" value="1"/>
</dbReference>
<dbReference type="RefSeq" id="WP_162271291.1">
    <property type="nucleotide sequence ID" value="NZ_CP015136.1"/>
</dbReference>
<dbReference type="InterPro" id="IPR052566">
    <property type="entry name" value="Non-lysos_glucosylceramidase"/>
</dbReference>
<dbReference type="GO" id="GO:0005975">
    <property type="term" value="P:carbohydrate metabolic process"/>
    <property type="evidence" value="ECO:0007669"/>
    <property type="project" value="InterPro"/>
</dbReference>
<dbReference type="Pfam" id="PF04685">
    <property type="entry name" value="DUF608"/>
    <property type="match status" value="1"/>
</dbReference>
<dbReference type="PROSITE" id="PS51318">
    <property type="entry name" value="TAT"/>
    <property type="match status" value="1"/>
</dbReference>
<dbReference type="GO" id="GO:0004553">
    <property type="term" value="F:hydrolase activity, hydrolyzing O-glycosyl compounds"/>
    <property type="evidence" value="ECO:0007669"/>
    <property type="project" value="InterPro"/>
</dbReference>
<evidence type="ECO:0000259" key="1">
    <source>
        <dbReference type="Pfam" id="PF04685"/>
    </source>
</evidence>
<evidence type="ECO:0000259" key="2">
    <source>
        <dbReference type="Pfam" id="PF12215"/>
    </source>
</evidence>
<accession>A0A143PGE0</accession>
<dbReference type="InterPro" id="IPR008928">
    <property type="entry name" value="6-hairpin_glycosidase_sf"/>
</dbReference>
<sequence>MSDDDCCPGGNCTPKVDRRDFVRLVGLGLTSAAAPPVSASGATEADQLASAMQVRAAETARLTGDLAWPSLRVYDRDHLARIALPLGGIGTGTVSLGGRGDLRDWEVMNRPGKGFVPVFAGAAPFFALYAQRGTEPAVCRVLEGPVDADQYEGSHGAPGPNLNLPRFRNASFATAYPFGRVVLTDPDVPIEVHLKAFNPLVPTDAEASSIPLAAITVELRNASTMAVSAAVCATLPNFIGVDGSETRKDWKGDRQYVGAKQNRNALRDGDSLAGIFMTSGGVEPLHEAFGTIALATTATTGVTRRASWVQPRWGVPLLDFWDDFSADGAIDAREGDPKVDTPVASLAVKLEVPAGGTREITMLLAWHFPNRYTWTPATPPSGDDRIGNHYTTRYTDAWDVLAREVPQLQSLQARTARFVNTVCGSDLPPQVKEAALFNVSTLRTQTCFRTPDGTLFGWEGIADTQGCCHGSCTHVWNYEQATAFLFGDLAWSMREVEFGHATDEQGMMSFRVHLPLARGRAFGKAAADGQMGCIMKIHRDWQLSGRDADLRRLWPAVRRAVEFCWIAGGWDADRDGVMEGCQHNTMDVEYYGPNPQMGLWYLGALRAAEEMAQHVGDADFARTCHSLYERGRTWIDGNLFNGEYYEHQVRPPSSAAAVAPSLLVGMGAKDPTRPEFQLAQGCLVDQLVGQFMARVCRLGSLVDPAHARTTLQSILKYNLRGDMHAHFNNMRVFAMGDDAALLMASYPKGRPENPFPYFTEVMTGFEYAAAVGMLYEGLEAEGLTCIGMIRARYDGLHRNPFDEAECGHHYARAMASWAAILALTGFHYSAVTKRMIIAPRPGRFPWSTGRAMGEYSVTGTGQDLRDLSVMLRVHEGTVDVEMLELKGRATFPNASRKPFTAGSAYQFTMTPRP</sequence>
<dbReference type="InterPro" id="IPR006311">
    <property type="entry name" value="TAT_signal"/>
</dbReference>
<name>A0A143PGE0_LUTPR</name>